<reference evidence="1" key="1">
    <citation type="submission" date="2018-05" db="EMBL/GenBank/DDBJ databases">
        <authorList>
            <person name="Lanie J.A."/>
            <person name="Ng W.-L."/>
            <person name="Kazmierczak K.M."/>
            <person name="Andrzejewski T.M."/>
            <person name="Davidsen T.M."/>
            <person name="Wayne K.J."/>
            <person name="Tettelin H."/>
            <person name="Glass J.I."/>
            <person name="Rusch D."/>
            <person name="Podicherti R."/>
            <person name="Tsui H.-C.T."/>
            <person name="Winkler M.E."/>
        </authorList>
    </citation>
    <scope>NUCLEOTIDE SEQUENCE</scope>
</reference>
<name>A0A382X4L3_9ZZZZ</name>
<dbReference type="AlphaFoldDB" id="A0A382X4L3"/>
<sequence>MKRKIGFFGLMKSFESAQTSFEKMSGGGIKATIHHDIMKNVKVKHLRWWFENIDGTTTFNGQDFNGLEVAVYRLWHPHDHIKVFWKKKLLNKEGRVLPGSVISIKETFGGYLIEEDALISRFDDEEYNFDFKKLGIKVGALIHAYKEVEEGVKFRTEMTIKCEVPVIGKLVTWIATKHVMHEKKIRAWMQHNIEESGESENFIPKLYEKYDK</sequence>
<proteinExistence type="predicted"/>
<gene>
    <name evidence="1" type="ORF">METZ01_LOCUS418737</name>
</gene>
<evidence type="ECO:0008006" key="2">
    <source>
        <dbReference type="Google" id="ProtNLM"/>
    </source>
</evidence>
<accession>A0A382X4L3</accession>
<protein>
    <recommendedName>
        <fullName evidence="2">DUF1990 domain-containing protein</fullName>
    </recommendedName>
</protein>
<organism evidence="1">
    <name type="scientific">marine metagenome</name>
    <dbReference type="NCBI Taxonomy" id="408172"/>
    <lineage>
        <taxon>unclassified sequences</taxon>
        <taxon>metagenomes</taxon>
        <taxon>ecological metagenomes</taxon>
    </lineage>
</organism>
<evidence type="ECO:0000313" key="1">
    <source>
        <dbReference type="EMBL" id="SVD65883.1"/>
    </source>
</evidence>
<dbReference type="EMBL" id="UINC01164832">
    <property type="protein sequence ID" value="SVD65883.1"/>
    <property type="molecule type" value="Genomic_DNA"/>
</dbReference>